<dbReference type="InterPro" id="IPR013094">
    <property type="entry name" value="AB_hydrolase_3"/>
</dbReference>
<evidence type="ECO:0000256" key="1">
    <source>
        <dbReference type="ARBA" id="ARBA00010515"/>
    </source>
</evidence>
<dbReference type="InterPro" id="IPR050300">
    <property type="entry name" value="GDXG_lipolytic_enzyme"/>
</dbReference>
<accession>A0A1S1PK17</accession>
<dbReference type="Pfam" id="PF07859">
    <property type="entry name" value="Abhydrolase_3"/>
    <property type="match status" value="1"/>
</dbReference>
<evidence type="ECO:0000259" key="3">
    <source>
        <dbReference type="Pfam" id="PF07859"/>
    </source>
</evidence>
<dbReference type="EMBL" id="MAXA01000259">
    <property type="protein sequence ID" value="OHV21002.1"/>
    <property type="molecule type" value="Genomic_DNA"/>
</dbReference>
<proteinExistence type="inferred from homology"/>
<dbReference type="SUPFAM" id="SSF53474">
    <property type="entry name" value="alpha/beta-Hydrolases"/>
    <property type="match status" value="1"/>
</dbReference>
<dbReference type="Proteomes" id="UP000179769">
    <property type="component" value="Unassembled WGS sequence"/>
</dbReference>
<dbReference type="AlphaFoldDB" id="A0A1S1PK17"/>
<feature type="unsure residue" description="D or N" evidence="4">
    <location>
        <position position="56"/>
    </location>
</feature>
<sequence length="328" mass="35050">MTDLRPVLHVPARDVPVPTSVSAEAQAVLAMPPMQSPGYPPLDDLDGWRTLIADHDRTIGATLSARAADAPVRTEELDLGPFRVHDITPIDLSTDDDRVYLDIHGGAFIYGAGEACRAMAVGTATRAGIRVWAVDYRMPPDHPFPAALDDCLATYRALLEECQPERIVVGGSSAGGNLAAALILRARDEGLPLPAGAVLKTPVVDLTESGDSIQTNLGLDPLLPRRSMPAFLLYAAGHDLKNPYVSPLFGDFTKGFVSTILTTGTRDLLLSDSVRMHRALRAAGVDAHLHVTEAGGHGGFFGMAPEDDAIQREIRQFVDSSTGWGAKF</sequence>
<dbReference type="InterPro" id="IPR029058">
    <property type="entry name" value="AB_hydrolase_fold"/>
</dbReference>
<dbReference type="PANTHER" id="PTHR48081:SF30">
    <property type="entry name" value="ACETYL-HYDROLASE LIPR-RELATED"/>
    <property type="match status" value="1"/>
</dbReference>
<comment type="caution">
    <text evidence="4">The sequence shown here is derived from an EMBL/GenBank/DDBJ whole genome shotgun (WGS) entry which is preliminary data.</text>
</comment>
<protein>
    <submittedName>
        <fullName evidence="4">Esterase</fullName>
    </submittedName>
</protein>
<comment type="similarity">
    <text evidence="1">Belongs to the 'GDXG' lipolytic enzyme family.</text>
</comment>
<reference evidence="5" key="1">
    <citation type="submission" date="2016-07" db="EMBL/GenBank/DDBJ databases">
        <title>Frankia sp. NRRL B-16219 Genome sequencing.</title>
        <authorList>
            <person name="Ghodhbane-Gtari F."/>
            <person name="Swanson E."/>
            <person name="Gueddou A."/>
            <person name="Louati M."/>
            <person name="Nouioui I."/>
            <person name="Hezbri K."/>
            <person name="Abebe-Akele F."/>
            <person name="Simpson S."/>
            <person name="Morris K."/>
            <person name="Thomas K."/>
            <person name="Gtari M."/>
            <person name="Tisa L.S."/>
        </authorList>
    </citation>
    <scope>NUCLEOTIDE SEQUENCE [LARGE SCALE GENOMIC DNA]</scope>
    <source>
        <strain evidence="5">NRRL B-16219</strain>
    </source>
</reference>
<gene>
    <name evidence="4" type="ORF">BBK14_27315</name>
</gene>
<organism evidence="4 5">
    <name type="scientific">Parafrankia soli</name>
    <dbReference type="NCBI Taxonomy" id="2599596"/>
    <lineage>
        <taxon>Bacteria</taxon>
        <taxon>Bacillati</taxon>
        <taxon>Actinomycetota</taxon>
        <taxon>Actinomycetes</taxon>
        <taxon>Frankiales</taxon>
        <taxon>Frankiaceae</taxon>
        <taxon>Parafrankia</taxon>
    </lineage>
</organism>
<keyword evidence="2" id="KW-0378">Hydrolase</keyword>
<dbReference type="OrthoDB" id="128186at2"/>
<evidence type="ECO:0000313" key="4">
    <source>
        <dbReference type="EMBL" id="OHV21002.1"/>
    </source>
</evidence>
<feature type="domain" description="Alpha/beta hydrolase fold-3" evidence="3">
    <location>
        <begin position="101"/>
        <end position="298"/>
    </location>
</feature>
<evidence type="ECO:0000313" key="5">
    <source>
        <dbReference type="Proteomes" id="UP000179769"/>
    </source>
</evidence>
<dbReference type="Gene3D" id="3.40.50.1820">
    <property type="entry name" value="alpha/beta hydrolase"/>
    <property type="match status" value="1"/>
</dbReference>
<dbReference type="GO" id="GO:0004806">
    <property type="term" value="F:triacylglycerol lipase activity"/>
    <property type="evidence" value="ECO:0007669"/>
    <property type="project" value="TreeGrafter"/>
</dbReference>
<evidence type="ECO:0000256" key="2">
    <source>
        <dbReference type="ARBA" id="ARBA00022801"/>
    </source>
</evidence>
<name>A0A1S1PK17_9ACTN</name>
<keyword evidence="5" id="KW-1185">Reference proteome</keyword>
<dbReference type="PANTHER" id="PTHR48081">
    <property type="entry name" value="AB HYDROLASE SUPERFAMILY PROTEIN C4A8.06C"/>
    <property type="match status" value="1"/>
</dbReference>